<dbReference type="InterPro" id="IPR006680">
    <property type="entry name" value="Amidohydro-rel"/>
</dbReference>
<gene>
    <name evidence="2" type="ORF">BW247_07415</name>
</gene>
<dbReference type="GO" id="GO:0016810">
    <property type="term" value="F:hydrolase activity, acting on carbon-nitrogen (but not peptide) bonds"/>
    <property type="evidence" value="ECO:0007669"/>
    <property type="project" value="InterPro"/>
</dbReference>
<evidence type="ECO:0000313" key="3">
    <source>
        <dbReference type="Proteomes" id="UP000243807"/>
    </source>
</evidence>
<dbReference type="STRING" id="1765967.BW247_07415"/>
<dbReference type="SUPFAM" id="SSF51338">
    <property type="entry name" value="Composite domain of metallo-dependent hydrolases"/>
    <property type="match status" value="1"/>
</dbReference>
<dbReference type="InterPro" id="IPR011059">
    <property type="entry name" value="Metal-dep_hydrolase_composite"/>
</dbReference>
<evidence type="ECO:0000313" key="2">
    <source>
        <dbReference type="EMBL" id="APZ42940.1"/>
    </source>
</evidence>
<dbReference type="Gene3D" id="2.30.40.10">
    <property type="entry name" value="Urease, subunit C, domain 1"/>
    <property type="match status" value="1"/>
</dbReference>
<dbReference type="EMBL" id="CP019434">
    <property type="protein sequence ID" value="APZ42940.1"/>
    <property type="molecule type" value="Genomic_DNA"/>
</dbReference>
<organism evidence="2 3">
    <name type="scientific">Acidihalobacter ferrooxydans</name>
    <dbReference type="NCBI Taxonomy" id="1765967"/>
    <lineage>
        <taxon>Bacteria</taxon>
        <taxon>Pseudomonadati</taxon>
        <taxon>Pseudomonadota</taxon>
        <taxon>Gammaproteobacteria</taxon>
        <taxon>Chromatiales</taxon>
        <taxon>Ectothiorhodospiraceae</taxon>
        <taxon>Acidihalobacter</taxon>
    </lineage>
</organism>
<dbReference type="Gene3D" id="3.20.20.140">
    <property type="entry name" value="Metal-dependent hydrolases"/>
    <property type="match status" value="1"/>
</dbReference>
<protein>
    <recommendedName>
        <fullName evidence="1">Amidohydrolase-related domain-containing protein</fullName>
    </recommendedName>
</protein>
<keyword evidence="3" id="KW-1185">Reference proteome</keyword>
<name>A0A1P8UGK4_9GAMM</name>
<dbReference type="Pfam" id="PF01979">
    <property type="entry name" value="Amidohydro_1"/>
    <property type="match status" value="1"/>
</dbReference>
<feature type="domain" description="Amidohydrolase-related" evidence="1">
    <location>
        <begin position="1"/>
        <end position="70"/>
    </location>
</feature>
<dbReference type="AlphaFoldDB" id="A0A1P8UGK4"/>
<reference evidence="2 3" key="1">
    <citation type="submission" date="2017-01" db="EMBL/GenBank/DDBJ databases">
        <title>Draft sequence of Acidihalobacter ferrooxidans strain DSM 14175 (strain V8).</title>
        <authorList>
            <person name="Khaleque H.N."/>
            <person name="Ramsay J.P."/>
            <person name="Murphy R.J.T."/>
            <person name="Kaksonen A.H."/>
            <person name="Boxall N.J."/>
            <person name="Watkin E.L.J."/>
        </authorList>
    </citation>
    <scope>NUCLEOTIDE SEQUENCE [LARGE SCALE GENOMIC DNA]</scope>
    <source>
        <strain evidence="2 3">V8</strain>
    </source>
</reference>
<dbReference type="KEGG" id="afy:BW247_07415"/>
<proteinExistence type="predicted"/>
<dbReference type="RefSeq" id="WP_076836588.1">
    <property type="nucleotide sequence ID" value="NZ_CP019434.1"/>
</dbReference>
<accession>A0A1P8UGK4</accession>
<evidence type="ECO:0000259" key="1">
    <source>
        <dbReference type="Pfam" id="PF01979"/>
    </source>
</evidence>
<dbReference type="Proteomes" id="UP000243807">
    <property type="component" value="Chromosome"/>
</dbReference>
<sequence>MMSETRPAWLVHRAVGGAQAATVEDVVHWGTRGGARMPGLDAVGTLEVGMAADLAVYELSHPRYFGQFQPALAPVLGGGAPVMRSVLAGGAWWRERCDPLARHASAAYQCGERRGVVAGCLSGVRARVLFSRIINRFDPYSG</sequence>